<dbReference type="EMBL" id="GGEC01021658">
    <property type="protein sequence ID" value="MBX02142.1"/>
    <property type="molecule type" value="Transcribed_RNA"/>
</dbReference>
<sequence length="73" mass="8531">MYVMAFIEKAYNDAWLTMINSPSQRSFNQAKGSCYCRHFGNYVMNVPSHEKFSLLFFLFLDFPPLVKGLNLQL</sequence>
<protein>
    <submittedName>
        <fullName evidence="1">Uncharacterized protein</fullName>
    </submittedName>
</protein>
<proteinExistence type="predicted"/>
<name>A0A2P2K8X2_RHIMU</name>
<dbReference type="EMBL" id="GGEC01021657">
    <property type="protein sequence ID" value="MBX02141.1"/>
    <property type="molecule type" value="Transcribed_RNA"/>
</dbReference>
<organism evidence="1">
    <name type="scientific">Rhizophora mucronata</name>
    <name type="common">Asiatic mangrove</name>
    <dbReference type="NCBI Taxonomy" id="61149"/>
    <lineage>
        <taxon>Eukaryota</taxon>
        <taxon>Viridiplantae</taxon>
        <taxon>Streptophyta</taxon>
        <taxon>Embryophyta</taxon>
        <taxon>Tracheophyta</taxon>
        <taxon>Spermatophyta</taxon>
        <taxon>Magnoliopsida</taxon>
        <taxon>eudicotyledons</taxon>
        <taxon>Gunneridae</taxon>
        <taxon>Pentapetalae</taxon>
        <taxon>rosids</taxon>
        <taxon>fabids</taxon>
        <taxon>Malpighiales</taxon>
        <taxon>Rhizophoraceae</taxon>
        <taxon>Rhizophora</taxon>
    </lineage>
</organism>
<evidence type="ECO:0000313" key="1">
    <source>
        <dbReference type="EMBL" id="MBX02141.1"/>
    </source>
</evidence>
<accession>A0A2P2K8X2</accession>
<reference evidence="1" key="1">
    <citation type="submission" date="2018-02" db="EMBL/GenBank/DDBJ databases">
        <title>Rhizophora mucronata_Transcriptome.</title>
        <authorList>
            <person name="Meera S.P."/>
            <person name="Sreeshan A."/>
            <person name="Augustine A."/>
        </authorList>
    </citation>
    <scope>NUCLEOTIDE SEQUENCE</scope>
    <source>
        <tissue evidence="1">Leaf</tissue>
    </source>
</reference>
<dbReference type="AlphaFoldDB" id="A0A2P2K8X2"/>